<dbReference type="GeneID" id="28740641"/>
<dbReference type="GO" id="GO:0016712">
    <property type="term" value="F:oxidoreductase activity, acting on paired donors, with incorporation or reduction of molecular oxygen, reduced flavin or flavoprotein as one donor, and incorporation of one atom of oxygen"/>
    <property type="evidence" value="ECO:0007669"/>
    <property type="project" value="InterPro"/>
</dbReference>
<dbReference type="EMBL" id="LFJN01000003">
    <property type="protein sequence ID" value="KPI44285.1"/>
    <property type="molecule type" value="Genomic_DNA"/>
</dbReference>
<evidence type="ECO:0000256" key="7">
    <source>
        <dbReference type="ARBA" id="ARBA00023033"/>
    </source>
</evidence>
<dbReference type="AlphaFoldDB" id="A0A0N1HW44"/>
<dbReference type="STRING" id="1664694.A0A0N1HW44"/>
<dbReference type="Pfam" id="PF00067">
    <property type="entry name" value="p450"/>
    <property type="match status" value="1"/>
</dbReference>
<evidence type="ECO:0000256" key="3">
    <source>
        <dbReference type="ARBA" id="ARBA00022617"/>
    </source>
</evidence>
<proteinExistence type="inferred from homology"/>
<dbReference type="InterPro" id="IPR002974">
    <property type="entry name" value="Cyt_P450_E_CYP52_ascomycetes"/>
</dbReference>
<evidence type="ECO:0000256" key="2">
    <source>
        <dbReference type="ARBA" id="ARBA00010617"/>
    </source>
</evidence>
<evidence type="ECO:0000256" key="6">
    <source>
        <dbReference type="ARBA" id="ARBA00023004"/>
    </source>
</evidence>
<dbReference type="InterPro" id="IPR001128">
    <property type="entry name" value="Cyt_P450"/>
</dbReference>
<dbReference type="InterPro" id="IPR047146">
    <property type="entry name" value="Cyt_P450_E_CYP52_fungi"/>
</dbReference>
<dbReference type="PANTHER" id="PTHR24287">
    <property type="entry name" value="P450, PUTATIVE (EUROFUNG)-RELATED"/>
    <property type="match status" value="1"/>
</dbReference>
<dbReference type="OrthoDB" id="1470350at2759"/>
<comment type="caution">
    <text evidence="10">The sequence shown here is derived from an EMBL/GenBank/DDBJ whole genome shotgun (WGS) entry which is preliminary data.</text>
</comment>
<dbReference type="GO" id="GO:0005506">
    <property type="term" value="F:iron ion binding"/>
    <property type="evidence" value="ECO:0007669"/>
    <property type="project" value="InterPro"/>
</dbReference>
<dbReference type="PRINTS" id="PR01239">
    <property type="entry name" value="EP450IICYP52"/>
</dbReference>
<accession>A0A0N1HW44</accession>
<dbReference type="RefSeq" id="XP_018004248.1">
    <property type="nucleotide sequence ID" value="XM_018148761.1"/>
</dbReference>
<name>A0A0N1HW44_9EURO</name>
<dbReference type="InterPro" id="IPR017972">
    <property type="entry name" value="Cyt_P450_CS"/>
</dbReference>
<dbReference type="SUPFAM" id="SSF48264">
    <property type="entry name" value="Cytochrome P450"/>
    <property type="match status" value="1"/>
</dbReference>
<evidence type="ECO:0000256" key="1">
    <source>
        <dbReference type="ARBA" id="ARBA00001971"/>
    </source>
</evidence>
<dbReference type="Proteomes" id="UP000038010">
    <property type="component" value="Unassembled WGS sequence"/>
</dbReference>
<dbReference type="PRINTS" id="PR00385">
    <property type="entry name" value="P450"/>
</dbReference>
<keyword evidence="4 8" id="KW-0479">Metal-binding</keyword>
<evidence type="ECO:0000313" key="11">
    <source>
        <dbReference type="Proteomes" id="UP000038010"/>
    </source>
</evidence>
<keyword evidence="7 9" id="KW-0503">Monooxygenase</keyword>
<dbReference type="InterPro" id="IPR002402">
    <property type="entry name" value="Cyt_P450_E_grp-II"/>
</dbReference>
<keyword evidence="3 8" id="KW-0349">Heme</keyword>
<reference evidence="10 11" key="1">
    <citation type="submission" date="2015-06" db="EMBL/GenBank/DDBJ databases">
        <title>Draft genome of the ant-associated black yeast Phialophora attae CBS 131958.</title>
        <authorList>
            <person name="Moreno L.F."/>
            <person name="Stielow B.J."/>
            <person name="de Hoog S."/>
            <person name="Vicente V.A."/>
            <person name="Weiss V.A."/>
            <person name="de Vries M."/>
            <person name="Cruz L.M."/>
            <person name="Souza E.M."/>
        </authorList>
    </citation>
    <scope>NUCLEOTIDE SEQUENCE [LARGE SCALE GENOMIC DNA]</scope>
    <source>
        <strain evidence="10 11">CBS 131958</strain>
    </source>
</reference>
<comment type="cofactor">
    <cofactor evidence="1 8">
        <name>heme</name>
        <dbReference type="ChEBI" id="CHEBI:30413"/>
    </cofactor>
</comment>
<keyword evidence="5 9" id="KW-0560">Oxidoreductase</keyword>
<protein>
    <submittedName>
        <fullName evidence="10">Cytochrome 52A12</fullName>
    </submittedName>
</protein>
<keyword evidence="6 8" id="KW-0408">Iron</keyword>
<dbReference type="InterPro" id="IPR036396">
    <property type="entry name" value="Cyt_P450_sf"/>
</dbReference>
<dbReference type="CDD" id="cd11063">
    <property type="entry name" value="CYP52"/>
    <property type="match status" value="1"/>
</dbReference>
<gene>
    <name evidence="10" type="ORF">AB675_8323</name>
</gene>
<dbReference type="GO" id="GO:0020037">
    <property type="term" value="F:heme binding"/>
    <property type="evidence" value="ECO:0007669"/>
    <property type="project" value="InterPro"/>
</dbReference>
<sequence length="464" mass="53144">MLKADEAFDIPNHLTQVWKDMRVNTWVQNMAGTEIVVTCEPENVKALLATQFNDFELPEQRRLIFWGIFGAGIFTDNGKRWEHSRALLRPQFARDNIADLAAQEVHVQNIMRFLEPGSDGWTQQTDLSPIFFRLTLDSATEFLFGQSVGSQLAALPGSEKASNGADLDWVKFGAAFTTGMKAMATKFRLQDWHWLYTTSEYRESIKEIHRFADHWVSRALESYQRGEKDVEDGSRKYVFAEELAQATQDPIELRNQLLHILLAGRDTTSGMLGWLFYELALHPDIYEKLRKAVIEDFGTYQNPKKMDFASLKACTYLQRVMTETLRLFPIVPFNSRMATQDTTLPVGGGPDQKSPVFIPKGMEVNYAVHMMHQREDLYGPDAVEFKPDRWDSRKSGWEYLPFNGGPRICLGQQYALTTAGYTICRIVQRFDKIADLQDHGPVLKHYYDVTTSPLTAKMKFHVAE</sequence>
<evidence type="ECO:0000313" key="10">
    <source>
        <dbReference type="EMBL" id="KPI44285.1"/>
    </source>
</evidence>
<evidence type="ECO:0000256" key="4">
    <source>
        <dbReference type="ARBA" id="ARBA00022723"/>
    </source>
</evidence>
<evidence type="ECO:0000256" key="5">
    <source>
        <dbReference type="ARBA" id="ARBA00023002"/>
    </source>
</evidence>
<keyword evidence="11" id="KW-1185">Reference proteome</keyword>
<dbReference type="VEuPathDB" id="FungiDB:AB675_8323"/>
<feature type="binding site" description="axial binding residue" evidence="8">
    <location>
        <position position="409"/>
    </location>
    <ligand>
        <name>heme</name>
        <dbReference type="ChEBI" id="CHEBI:30413"/>
    </ligand>
    <ligandPart>
        <name>Fe</name>
        <dbReference type="ChEBI" id="CHEBI:18248"/>
    </ligandPart>
</feature>
<dbReference type="PANTHER" id="PTHR24287:SF1">
    <property type="entry name" value="P450, PUTATIVE (EUROFUNG)-RELATED"/>
    <property type="match status" value="1"/>
</dbReference>
<comment type="similarity">
    <text evidence="2 9">Belongs to the cytochrome P450 family.</text>
</comment>
<dbReference type="Gene3D" id="1.10.630.10">
    <property type="entry name" value="Cytochrome P450"/>
    <property type="match status" value="1"/>
</dbReference>
<dbReference type="PROSITE" id="PS00086">
    <property type="entry name" value="CYTOCHROME_P450"/>
    <property type="match status" value="1"/>
</dbReference>
<organism evidence="10 11">
    <name type="scientific">Cyphellophora attinorum</name>
    <dbReference type="NCBI Taxonomy" id="1664694"/>
    <lineage>
        <taxon>Eukaryota</taxon>
        <taxon>Fungi</taxon>
        <taxon>Dikarya</taxon>
        <taxon>Ascomycota</taxon>
        <taxon>Pezizomycotina</taxon>
        <taxon>Eurotiomycetes</taxon>
        <taxon>Chaetothyriomycetidae</taxon>
        <taxon>Chaetothyriales</taxon>
        <taxon>Cyphellophoraceae</taxon>
        <taxon>Cyphellophora</taxon>
    </lineage>
</organism>
<evidence type="ECO:0000256" key="9">
    <source>
        <dbReference type="RuleBase" id="RU000461"/>
    </source>
</evidence>
<evidence type="ECO:0000256" key="8">
    <source>
        <dbReference type="PIRSR" id="PIRSR602402-1"/>
    </source>
</evidence>
<dbReference type="PRINTS" id="PR00464">
    <property type="entry name" value="EP450II"/>
</dbReference>